<proteinExistence type="predicted"/>
<reference evidence="2 3" key="1">
    <citation type="submission" date="2019-03" db="EMBL/GenBank/DDBJ databases">
        <title>Genomic Encyclopedia of Type Strains, Phase IV (KMG-IV): sequencing the most valuable type-strain genomes for metagenomic binning, comparative biology and taxonomic classification.</title>
        <authorList>
            <person name="Goeker M."/>
        </authorList>
    </citation>
    <scope>NUCLEOTIDE SEQUENCE [LARGE SCALE GENOMIC DNA]</scope>
    <source>
        <strain evidence="2 3">DSM 102969</strain>
    </source>
</reference>
<dbReference type="PANTHER" id="PTHR10357:SF216">
    <property type="entry name" value="MALTOOLIGOSYL TREHALOSE SYNTHASE-RELATED"/>
    <property type="match status" value="1"/>
</dbReference>
<sequence length="873" mass="93708">MPLRRPDERAPPTMTIRPLTATYRVQFSTAFTFDDARRLVPYFRDLGISHLYASPIFQARAGSAHGYDVVDHDAVSPELGGEAGLRRLAEALHAAGLGLIVDIVPNHAGIGGGDNRRWRDVLEFGRRSRNARFFDIDWSAGPLVLPVLGAPLGEILAEGRAGIVVEPDEGRFFLAVEETRLPLRPKSVGDLAAAAAEAADDPALGAAAEAWAGLEDGRFTAGTRRERRRALADALAAEGARAALDAAIGRADVGAVVSEQHYAPMHWREGAAAINYRRFFDITDLAALRVEEPQVFDAVHRLPLALVEEGVVDGLRVDHVDGLADPAAYCERLRARAGPGASLHVEKILGHGEALRPWPVDGTTGYETLNLINAVFVDLAGWDRFSARLAANGHGGEPVTRRIAAKREILERVFSAELDALARLATDLARRADRPVRLGTARDVVAGLIAALPVYRTYVAASADPEDVRLLETAAALARPALSRGEKRALATVTGILADGAADAESAEFVRRVQQLSGPAMAKGYEDTELYRAVALVSVNEVGSHPERPTLSIDGFHAAAGAMAARGLASLTPLSTHDTKRGADTRARIDVLSEMADDWLAACDRWHERHRGLRATVAGLDAPDAIDEDLIYQTLLGAWPIDAARAERYVVKALREARRHSAWVEPGTAYEAATTAFVRALTESAAGAAFRDELAAILAVVGPAGRRNGLAQVVLQACLPGVPDVYRGAEFLEHVLVDPDNRAPVDFEARVRALASDPPEGPDAQKQRLLAGLLAARRADPELFRAGSYEPVPVAGGSDVLAFARRHGSRLLVVAVPTRALAPARGDVLLDLGESVPRRWRRIAGSTEVRQEGRLIRLERAGLPAAVIGEPRE</sequence>
<dbReference type="SUPFAM" id="SSF51445">
    <property type="entry name" value="(Trans)glycosidases"/>
    <property type="match status" value="1"/>
</dbReference>
<dbReference type="EMBL" id="SNXY01000010">
    <property type="protein sequence ID" value="TDP82395.1"/>
    <property type="molecule type" value="Genomic_DNA"/>
</dbReference>
<organism evidence="2 3">
    <name type="scientific">Oharaeibacter diazotrophicus</name>
    <dbReference type="NCBI Taxonomy" id="1920512"/>
    <lineage>
        <taxon>Bacteria</taxon>
        <taxon>Pseudomonadati</taxon>
        <taxon>Pseudomonadota</taxon>
        <taxon>Alphaproteobacteria</taxon>
        <taxon>Hyphomicrobiales</taxon>
        <taxon>Pleomorphomonadaceae</taxon>
        <taxon>Oharaeibacter</taxon>
    </lineage>
</organism>
<evidence type="ECO:0000259" key="1">
    <source>
        <dbReference type="SMART" id="SM00642"/>
    </source>
</evidence>
<name>A0A4R6R984_9HYPH</name>
<dbReference type="Gene3D" id="3.20.20.80">
    <property type="entry name" value="Glycosidases"/>
    <property type="match status" value="2"/>
</dbReference>
<dbReference type="InterPro" id="IPR013797">
    <property type="entry name" value="Maltooligo_trehalose_synth_4"/>
</dbReference>
<dbReference type="Pfam" id="PF00128">
    <property type="entry name" value="Alpha-amylase"/>
    <property type="match status" value="1"/>
</dbReference>
<accession>A0A4R6R984</accession>
<dbReference type="Gene3D" id="1.10.10.470">
    <property type="entry name" value="Maltooligosyl trehalose synthase, domain 4"/>
    <property type="match status" value="1"/>
</dbReference>
<dbReference type="PANTHER" id="PTHR10357">
    <property type="entry name" value="ALPHA-AMYLASE FAMILY MEMBER"/>
    <property type="match status" value="1"/>
</dbReference>
<dbReference type="InterPro" id="IPR006047">
    <property type="entry name" value="GH13_cat_dom"/>
</dbReference>
<dbReference type="InterPro" id="IPR017853">
    <property type="entry name" value="GH"/>
</dbReference>
<dbReference type="SMART" id="SM00642">
    <property type="entry name" value="Aamy"/>
    <property type="match status" value="1"/>
</dbReference>
<dbReference type="NCBIfam" id="TIGR02401">
    <property type="entry name" value="trehalose_TreY"/>
    <property type="match status" value="1"/>
</dbReference>
<evidence type="ECO:0000313" key="3">
    <source>
        <dbReference type="Proteomes" id="UP000294547"/>
    </source>
</evidence>
<dbReference type="InterPro" id="IPR012767">
    <property type="entry name" value="Trehalose_TreY"/>
</dbReference>
<dbReference type="Proteomes" id="UP000294547">
    <property type="component" value="Unassembled WGS sequence"/>
</dbReference>
<gene>
    <name evidence="2" type="ORF">EDD54_3662</name>
</gene>
<dbReference type="CDD" id="cd11336">
    <property type="entry name" value="AmyAc_MTSase"/>
    <property type="match status" value="1"/>
</dbReference>
<evidence type="ECO:0000313" key="2">
    <source>
        <dbReference type="EMBL" id="TDP82395.1"/>
    </source>
</evidence>
<comment type="caution">
    <text evidence="2">The sequence shown here is derived from an EMBL/GenBank/DDBJ whole genome shotgun (WGS) entry which is preliminary data.</text>
</comment>
<dbReference type="GO" id="GO:0030980">
    <property type="term" value="P:alpha-glucan catabolic process"/>
    <property type="evidence" value="ECO:0007669"/>
    <property type="project" value="TreeGrafter"/>
</dbReference>
<keyword evidence="3" id="KW-1185">Reference proteome</keyword>
<feature type="domain" description="Glycosyl hydrolase family 13 catalytic" evidence="1">
    <location>
        <begin position="29"/>
        <end position="479"/>
    </location>
</feature>
<protein>
    <submittedName>
        <fullName evidence="2">Maltooligosyl trehalose synthase</fullName>
    </submittedName>
</protein>
<dbReference type="GO" id="GO:0005992">
    <property type="term" value="P:trehalose biosynthetic process"/>
    <property type="evidence" value="ECO:0007669"/>
    <property type="project" value="TreeGrafter"/>
</dbReference>
<dbReference type="GO" id="GO:0047470">
    <property type="term" value="F:(1,4)-alpha-D-glucan 1-alpha-D-glucosylmutase activity"/>
    <property type="evidence" value="ECO:0007669"/>
    <property type="project" value="TreeGrafter"/>
</dbReference>
<dbReference type="AlphaFoldDB" id="A0A4R6R984"/>